<protein>
    <submittedName>
        <fullName evidence="2">Uncharacterized protein</fullName>
    </submittedName>
</protein>
<evidence type="ECO:0000313" key="3">
    <source>
        <dbReference type="Proteomes" id="UP000184408"/>
    </source>
</evidence>
<name>A0ABY1IH53_9RHOB</name>
<gene>
    <name evidence="2" type="ORF">SAMN02744035_02813</name>
</gene>
<keyword evidence="3" id="KW-1185">Reference proteome</keyword>
<feature type="region of interest" description="Disordered" evidence="1">
    <location>
        <begin position="1"/>
        <end position="36"/>
    </location>
</feature>
<dbReference type="EMBL" id="FQYZ01000010">
    <property type="protein sequence ID" value="SHJ16782.1"/>
    <property type="molecule type" value="Genomic_DNA"/>
</dbReference>
<reference evidence="2 3" key="1">
    <citation type="submission" date="2016-11" db="EMBL/GenBank/DDBJ databases">
        <authorList>
            <person name="Varghese N."/>
            <person name="Submissions S."/>
        </authorList>
    </citation>
    <scope>NUCLEOTIDE SEQUENCE [LARGE SCALE GENOMIC DNA]</scope>
    <source>
        <strain evidence="2 3">DSM 16310</strain>
    </source>
</reference>
<comment type="caution">
    <text evidence="2">The sequence shown here is derived from an EMBL/GenBank/DDBJ whole genome shotgun (WGS) entry which is preliminary data.</text>
</comment>
<organism evidence="2 3">
    <name type="scientific">Thalassobacter stenotrophicus DSM 16310</name>
    <dbReference type="NCBI Taxonomy" id="1123361"/>
    <lineage>
        <taxon>Bacteria</taxon>
        <taxon>Pseudomonadati</taxon>
        <taxon>Pseudomonadota</taxon>
        <taxon>Alphaproteobacteria</taxon>
        <taxon>Rhodobacterales</taxon>
        <taxon>Roseobacteraceae</taxon>
        <taxon>Thalassobacter</taxon>
    </lineage>
</organism>
<proteinExistence type="predicted"/>
<accession>A0ABY1IH53</accession>
<dbReference type="Proteomes" id="UP000184408">
    <property type="component" value="Unassembled WGS sequence"/>
</dbReference>
<sequence length="62" mass="6509">MATIRKRPLPSQPGPLAGGLHQPSGQATVQAVPAPQGKRDYHFSTMACGGFVQHGNDIATKK</sequence>
<evidence type="ECO:0000313" key="2">
    <source>
        <dbReference type="EMBL" id="SHJ16782.1"/>
    </source>
</evidence>
<evidence type="ECO:0000256" key="1">
    <source>
        <dbReference type="SAM" id="MobiDB-lite"/>
    </source>
</evidence>